<keyword evidence="1" id="KW-0732">Signal</keyword>
<evidence type="ECO:0000256" key="1">
    <source>
        <dbReference type="SAM" id="SignalP"/>
    </source>
</evidence>
<comment type="caution">
    <text evidence="2">The sequence shown here is derived from an EMBL/GenBank/DDBJ whole genome shotgun (WGS) entry which is preliminary data.</text>
</comment>
<organism evidence="2 3">
    <name type="scientific">Hibiscus syriacus</name>
    <name type="common">Rose of Sharon</name>
    <dbReference type="NCBI Taxonomy" id="106335"/>
    <lineage>
        <taxon>Eukaryota</taxon>
        <taxon>Viridiplantae</taxon>
        <taxon>Streptophyta</taxon>
        <taxon>Embryophyta</taxon>
        <taxon>Tracheophyta</taxon>
        <taxon>Spermatophyta</taxon>
        <taxon>Magnoliopsida</taxon>
        <taxon>eudicotyledons</taxon>
        <taxon>Gunneridae</taxon>
        <taxon>Pentapetalae</taxon>
        <taxon>rosids</taxon>
        <taxon>malvids</taxon>
        <taxon>Malvales</taxon>
        <taxon>Malvaceae</taxon>
        <taxon>Malvoideae</taxon>
        <taxon>Hibiscus</taxon>
    </lineage>
</organism>
<keyword evidence="3" id="KW-1185">Reference proteome</keyword>
<evidence type="ECO:0000313" key="3">
    <source>
        <dbReference type="Proteomes" id="UP000436088"/>
    </source>
</evidence>
<dbReference type="AlphaFoldDB" id="A0A6A2Y2K2"/>
<dbReference type="EMBL" id="VEPZ02001413">
    <property type="protein sequence ID" value="KAE8674705.1"/>
    <property type="molecule type" value="Genomic_DNA"/>
</dbReference>
<feature type="chain" id="PRO_5025547857" evidence="1">
    <location>
        <begin position="26"/>
        <end position="69"/>
    </location>
</feature>
<reference evidence="2" key="1">
    <citation type="submission" date="2019-09" db="EMBL/GenBank/DDBJ databases">
        <title>Draft genome information of white flower Hibiscus syriacus.</title>
        <authorList>
            <person name="Kim Y.-M."/>
        </authorList>
    </citation>
    <scope>NUCLEOTIDE SEQUENCE [LARGE SCALE GENOMIC DNA]</scope>
    <source>
        <strain evidence="2">YM2019G1</strain>
    </source>
</reference>
<accession>A0A6A2Y2K2</accession>
<feature type="signal peptide" evidence="1">
    <location>
        <begin position="1"/>
        <end position="25"/>
    </location>
</feature>
<evidence type="ECO:0000313" key="2">
    <source>
        <dbReference type="EMBL" id="KAE8674705.1"/>
    </source>
</evidence>
<dbReference type="Proteomes" id="UP000436088">
    <property type="component" value="Unassembled WGS sequence"/>
</dbReference>
<proteinExistence type="predicted"/>
<gene>
    <name evidence="2" type="ORF">F3Y22_tig00111721pilonHSYRG00081</name>
</gene>
<protein>
    <submittedName>
        <fullName evidence="2">Uncharacterized protein</fullName>
    </submittedName>
</protein>
<sequence length="69" mass="7521">MTRGGSDDYGFLGLVVAFIATTVFGSDQSKGGSFGESPNYYGDSPLEQRRVWFRSGSRDFDDGGGEAWR</sequence>
<name>A0A6A2Y2K2_HIBSY</name>